<evidence type="ECO:0000256" key="4">
    <source>
        <dbReference type="ARBA" id="ARBA00023163"/>
    </source>
</evidence>
<dbReference type="RefSeq" id="WP_108691038.1">
    <property type="nucleotide sequence ID" value="NZ_QCYH01000002.1"/>
</dbReference>
<dbReference type="InterPro" id="IPR036390">
    <property type="entry name" value="WH_DNA-bd_sf"/>
</dbReference>
<dbReference type="InterPro" id="IPR036388">
    <property type="entry name" value="WH-like_DNA-bd_sf"/>
</dbReference>
<proteinExistence type="inferred from homology"/>
<dbReference type="InterPro" id="IPR005119">
    <property type="entry name" value="LysR_subst-bd"/>
</dbReference>
<keyword evidence="4" id="KW-0804">Transcription</keyword>
<name>A0A2T7G9G6_9RHOB</name>
<organism evidence="6 7">
    <name type="scientific">Pelagivirga sediminicola</name>
    <dbReference type="NCBI Taxonomy" id="2170575"/>
    <lineage>
        <taxon>Bacteria</taxon>
        <taxon>Pseudomonadati</taxon>
        <taxon>Pseudomonadota</taxon>
        <taxon>Alphaproteobacteria</taxon>
        <taxon>Rhodobacterales</taxon>
        <taxon>Paracoccaceae</taxon>
        <taxon>Pelagivirga</taxon>
    </lineage>
</organism>
<dbReference type="CDD" id="cd08432">
    <property type="entry name" value="PBP2_GcdR_TrpI_HvrB_AmpR_like"/>
    <property type="match status" value="1"/>
</dbReference>
<keyword evidence="2" id="KW-0805">Transcription regulation</keyword>
<feature type="domain" description="HTH lysR-type" evidence="5">
    <location>
        <begin position="5"/>
        <end position="62"/>
    </location>
</feature>
<dbReference type="GO" id="GO:0043565">
    <property type="term" value="F:sequence-specific DNA binding"/>
    <property type="evidence" value="ECO:0007669"/>
    <property type="project" value="TreeGrafter"/>
</dbReference>
<dbReference type="Pfam" id="PF00126">
    <property type="entry name" value="HTH_1"/>
    <property type="match status" value="1"/>
</dbReference>
<dbReference type="SUPFAM" id="SSF46785">
    <property type="entry name" value="Winged helix' DNA-binding domain"/>
    <property type="match status" value="1"/>
</dbReference>
<evidence type="ECO:0000256" key="2">
    <source>
        <dbReference type="ARBA" id="ARBA00023015"/>
    </source>
</evidence>
<gene>
    <name evidence="6" type="ORF">DC366_04655</name>
</gene>
<evidence type="ECO:0000256" key="3">
    <source>
        <dbReference type="ARBA" id="ARBA00023125"/>
    </source>
</evidence>
<comment type="caution">
    <text evidence="6">The sequence shown here is derived from an EMBL/GenBank/DDBJ whole genome shotgun (WGS) entry which is preliminary data.</text>
</comment>
<sequence>MSRIPSTQALRALECFARHGTVWGAADELNLTRSAVSHQLRLLERDLGFALFNRVGTRIELTARGRAYAGDVRGALSAIAGSAARNAGHGLSGSLTVSCTPGFAAFWLAPRIGGFRAVCPEVDLRIVTPRRLDDVSNPGADIFIAFGSGAMQGVEVELLQQVEFAPLISPVLANRLGGIEAPADVLRADLLHLGDTADWRHWLHAAGLPQSAADKGPVFSDMNLVYAATIAGQGISMGDVLIGNAAMEAGQLIRVGDVRITSPDAYFLCTPPQKAELAPALAFRCWIVDALPQRKRPAAQ</sequence>
<dbReference type="GO" id="GO:0003700">
    <property type="term" value="F:DNA-binding transcription factor activity"/>
    <property type="evidence" value="ECO:0007669"/>
    <property type="project" value="InterPro"/>
</dbReference>
<dbReference type="Gene3D" id="1.10.10.10">
    <property type="entry name" value="Winged helix-like DNA-binding domain superfamily/Winged helix DNA-binding domain"/>
    <property type="match status" value="1"/>
</dbReference>
<comment type="similarity">
    <text evidence="1">Belongs to the LysR transcriptional regulatory family.</text>
</comment>
<dbReference type="InterPro" id="IPR058163">
    <property type="entry name" value="LysR-type_TF_proteobact-type"/>
</dbReference>
<dbReference type="AlphaFoldDB" id="A0A2T7G9G6"/>
<dbReference type="GO" id="GO:0006351">
    <property type="term" value="P:DNA-templated transcription"/>
    <property type="evidence" value="ECO:0007669"/>
    <property type="project" value="TreeGrafter"/>
</dbReference>
<evidence type="ECO:0000313" key="6">
    <source>
        <dbReference type="EMBL" id="PVA11064.1"/>
    </source>
</evidence>
<evidence type="ECO:0000313" key="7">
    <source>
        <dbReference type="Proteomes" id="UP000244446"/>
    </source>
</evidence>
<dbReference type="OrthoDB" id="9813056at2"/>
<evidence type="ECO:0000256" key="1">
    <source>
        <dbReference type="ARBA" id="ARBA00009437"/>
    </source>
</evidence>
<dbReference type="PANTHER" id="PTHR30537">
    <property type="entry name" value="HTH-TYPE TRANSCRIPTIONAL REGULATOR"/>
    <property type="match status" value="1"/>
</dbReference>
<keyword evidence="3" id="KW-0238">DNA-binding</keyword>
<dbReference type="PANTHER" id="PTHR30537:SF74">
    <property type="entry name" value="HTH-TYPE TRANSCRIPTIONAL REGULATOR TRPI"/>
    <property type="match status" value="1"/>
</dbReference>
<dbReference type="InterPro" id="IPR000847">
    <property type="entry name" value="LysR_HTH_N"/>
</dbReference>
<dbReference type="EMBL" id="QCYH01000002">
    <property type="protein sequence ID" value="PVA11064.1"/>
    <property type="molecule type" value="Genomic_DNA"/>
</dbReference>
<reference evidence="6 7" key="1">
    <citation type="submission" date="2018-04" db="EMBL/GenBank/DDBJ databases">
        <title>Pelagivirga bohaiensis gen. nov., sp. nov., a bacterium isolated from the Bohai Sea.</title>
        <authorList>
            <person name="Ji X."/>
        </authorList>
    </citation>
    <scope>NUCLEOTIDE SEQUENCE [LARGE SCALE GENOMIC DNA]</scope>
    <source>
        <strain evidence="6 7">BH-SD19</strain>
    </source>
</reference>
<keyword evidence="7" id="KW-1185">Reference proteome</keyword>
<protein>
    <submittedName>
        <fullName evidence="6">Transcriptional regulator</fullName>
    </submittedName>
</protein>
<dbReference type="PROSITE" id="PS50931">
    <property type="entry name" value="HTH_LYSR"/>
    <property type="match status" value="1"/>
</dbReference>
<dbReference type="Pfam" id="PF03466">
    <property type="entry name" value="LysR_substrate"/>
    <property type="match status" value="1"/>
</dbReference>
<evidence type="ECO:0000259" key="5">
    <source>
        <dbReference type="PROSITE" id="PS50931"/>
    </source>
</evidence>
<dbReference type="SUPFAM" id="SSF53850">
    <property type="entry name" value="Periplasmic binding protein-like II"/>
    <property type="match status" value="1"/>
</dbReference>
<dbReference type="Gene3D" id="3.40.190.10">
    <property type="entry name" value="Periplasmic binding protein-like II"/>
    <property type="match status" value="2"/>
</dbReference>
<dbReference type="Proteomes" id="UP000244446">
    <property type="component" value="Unassembled WGS sequence"/>
</dbReference>
<accession>A0A2T7G9G6</accession>